<sequence length="180" mass="19009">MEVLIQRMIRAAKLDVTLYEEVEADPSTMGQAVAVVVLSSVAAGIGTMSVGGFRGLLVLTLMALASWYAWAYITYFIGTKLLAEPQTRTTPGELLRTLGFSSAPGLLRLFGVIPGLGGLVMLIAGAWMLVAMVIAVRQALDYTSTGRAVAVCVIGWIIQTVILAIAFSLFGRPGLAPHPG</sequence>
<evidence type="ECO:0000256" key="4">
    <source>
        <dbReference type="ARBA" id="ARBA00023136"/>
    </source>
</evidence>
<dbReference type="GO" id="GO:0016020">
    <property type="term" value="C:membrane"/>
    <property type="evidence" value="ECO:0007669"/>
    <property type="project" value="UniProtKB-SubCell"/>
</dbReference>
<organism evidence="7">
    <name type="scientific">Desulfacinum infernum</name>
    <dbReference type="NCBI Taxonomy" id="35837"/>
    <lineage>
        <taxon>Bacteria</taxon>
        <taxon>Pseudomonadati</taxon>
        <taxon>Thermodesulfobacteriota</taxon>
        <taxon>Syntrophobacteria</taxon>
        <taxon>Syntrophobacterales</taxon>
        <taxon>Syntrophobacteraceae</taxon>
        <taxon>Desulfacinum</taxon>
    </lineage>
</organism>
<comment type="caution">
    <text evidence="7">The sequence shown here is derived from an EMBL/GenBank/DDBJ whole genome shotgun (WGS) entry which is preliminary data.</text>
</comment>
<keyword evidence="4 5" id="KW-0472">Membrane</keyword>
<dbReference type="EMBL" id="DSTK01000012">
    <property type="protein sequence ID" value="HFK96425.1"/>
    <property type="molecule type" value="Genomic_DNA"/>
</dbReference>
<feature type="transmembrane region" description="Helical" evidence="5">
    <location>
        <begin position="109"/>
        <end position="136"/>
    </location>
</feature>
<feature type="transmembrane region" description="Helical" evidence="5">
    <location>
        <begin position="56"/>
        <end position="77"/>
    </location>
</feature>
<feature type="domain" description="Yip1" evidence="6">
    <location>
        <begin position="25"/>
        <end position="165"/>
    </location>
</feature>
<gene>
    <name evidence="7" type="ORF">ENS06_03745</name>
</gene>
<evidence type="ECO:0000256" key="5">
    <source>
        <dbReference type="SAM" id="Phobius"/>
    </source>
</evidence>
<feature type="transmembrane region" description="Helical" evidence="5">
    <location>
        <begin position="148"/>
        <end position="170"/>
    </location>
</feature>
<name>A0A832A544_9BACT</name>
<comment type="subcellular location">
    <subcellularLocation>
        <location evidence="1">Membrane</location>
        <topology evidence="1">Multi-pass membrane protein</topology>
    </subcellularLocation>
</comment>
<proteinExistence type="predicted"/>
<protein>
    <recommendedName>
        <fullName evidence="6">Yip1 domain-containing protein</fullName>
    </recommendedName>
</protein>
<evidence type="ECO:0000313" key="7">
    <source>
        <dbReference type="EMBL" id="HFK96425.1"/>
    </source>
</evidence>
<evidence type="ECO:0000256" key="3">
    <source>
        <dbReference type="ARBA" id="ARBA00022989"/>
    </source>
</evidence>
<evidence type="ECO:0000256" key="1">
    <source>
        <dbReference type="ARBA" id="ARBA00004141"/>
    </source>
</evidence>
<keyword evidence="2 5" id="KW-0812">Transmembrane</keyword>
<reference evidence="7" key="1">
    <citation type="journal article" date="2020" name="mSystems">
        <title>Genome- and Community-Level Interaction Insights into Carbon Utilization and Element Cycling Functions of Hydrothermarchaeota in Hydrothermal Sediment.</title>
        <authorList>
            <person name="Zhou Z."/>
            <person name="Liu Y."/>
            <person name="Xu W."/>
            <person name="Pan J."/>
            <person name="Luo Z.H."/>
            <person name="Li M."/>
        </authorList>
    </citation>
    <scope>NUCLEOTIDE SEQUENCE [LARGE SCALE GENOMIC DNA]</scope>
    <source>
        <strain evidence="7">SpSt-456</strain>
    </source>
</reference>
<accession>A0A832A544</accession>
<evidence type="ECO:0000256" key="2">
    <source>
        <dbReference type="ARBA" id="ARBA00022692"/>
    </source>
</evidence>
<dbReference type="AlphaFoldDB" id="A0A832A544"/>
<keyword evidence="3 5" id="KW-1133">Transmembrane helix</keyword>
<dbReference type="InterPro" id="IPR006977">
    <property type="entry name" value="Yip1_dom"/>
</dbReference>
<dbReference type="Pfam" id="PF04893">
    <property type="entry name" value="Yip1"/>
    <property type="match status" value="1"/>
</dbReference>
<evidence type="ECO:0000259" key="6">
    <source>
        <dbReference type="Pfam" id="PF04893"/>
    </source>
</evidence>